<dbReference type="AlphaFoldDB" id="A0A242NTU3"/>
<comment type="caution">
    <text evidence="1">The sequence shown here is derived from an EMBL/GenBank/DDBJ whole genome shotgun (WGS) entry which is preliminary data.</text>
</comment>
<gene>
    <name evidence="1" type="ORF">B6D06_08365</name>
</gene>
<evidence type="ECO:0000313" key="2">
    <source>
        <dbReference type="Proteomes" id="UP000194968"/>
    </source>
</evidence>
<accession>A0A242NTU3</accession>
<protein>
    <submittedName>
        <fullName evidence="1">Uncharacterized protein</fullName>
    </submittedName>
</protein>
<reference evidence="1 2" key="1">
    <citation type="submission" date="2017-03" db="EMBL/GenBank/DDBJ databases">
        <title>Comparative genomics of honeybee gut symbionts reveal geographically distinct and subgroup specific antibiotic resistance.</title>
        <authorList>
            <person name="Ludvigsen J."/>
            <person name="Porcellato D."/>
            <person name="Labee-Lund T.M."/>
            <person name="Amdam G.V."/>
            <person name="Rudi K."/>
        </authorList>
    </citation>
    <scope>NUCLEOTIDE SEQUENCE [LARGE SCALE GENOMIC DNA]</scope>
    <source>
        <strain evidence="1 2">A-4-12</strain>
    </source>
</reference>
<proteinExistence type="predicted"/>
<dbReference type="EMBL" id="NASK01000099">
    <property type="protein sequence ID" value="OTQ48926.1"/>
    <property type="molecule type" value="Genomic_DNA"/>
</dbReference>
<evidence type="ECO:0000313" key="1">
    <source>
        <dbReference type="EMBL" id="OTQ48926.1"/>
    </source>
</evidence>
<name>A0A242NTU3_9GAMM</name>
<dbReference type="Proteomes" id="UP000194968">
    <property type="component" value="Unassembled WGS sequence"/>
</dbReference>
<organism evidence="1 2">
    <name type="scientific">Gilliamella apis</name>
    <dbReference type="NCBI Taxonomy" id="1970738"/>
    <lineage>
        <taxon>Bacteria</taxon>
        <taxon>Pseudomonadati</taxon>
        <taxon>Pseudomonadota</taxon>
        <taxon>Gammaproteobacteria</taxon>
        <taxon>Orbales</taxon>
        <taxon>Orbaceae</taxon>
        <taxon>Gilliamella</taxon>
    </lineage>
</organism>
<sequence length="172" mass="20649">MITIIDYNYLNNENLKRFNLKKYKNNFYHRIRNVGINSQMIGCFELDYHQDINAWLPHIHLITPDDTKTIECLRTVARNINKHSMRKGVRKRPILVQKLNDPIKQISYLFKFMPQMVTSYVYEGKRYTRKISLKGEQKVIALVKFDRFGFNNLIFKYGIRLPNFTKNLNRKS</sequence>